<dbReference type="EMBL" id="ABCS01000033">
    <property type="protein sequence ID" value="EDM78218.1"/>
    <property type="molecule type" value="Genomic_DNA"/>
</dbReference>
<feature type="region of interest" description="Disordered" evidence="1">
    <location>
        <begin position="1"/>
        <end position="20"/>
    </location>
</feature>
<dbReference type="RefSeq" id="WP_006972579.1">
    <property type="nucleotide sequence ID" value="NZ_ABCS01000033.1"/>
</dbReference>
<evidence type="ECO:0000313" key="3">
    <source>
        <dbReference type="Proteomes" id="UP000005801"/>
    </source>
</evidence>
<sequence>MIDSNSNSSGTSAQASEPSPSKALVQSLAAGLREQIQRSLEFEIGDEASSLAFIDHYLSMLREEDRPPIVALVAAQAGAWFGELVRREFGAQWIGDGEEPRRLRILLEPAFVHFSPVDMAYEAIFSGPAELTDPRLPPGAELDGAYHLRKRPDEAAPSGSTEIPAEGAPPTPVQSEHDWVMERLAETPPMPEDQYYSLTGRFETLQLIVQLLATRRSAQGAEPTLYHLNDYVAELTES</sequence>
<keyword evidence="3" id="KW-1185">Reference proteome</keyword>
<name>A6G784_9BACT</name>
<feature type="compositionally biased region" description="Polar residues" evidence="1">
    <location>
        <begin position="1"/>
        <end position="19"/>
    </location>
</feature>
<organism evidence="2 3">
    <name type="scientific">Plesiocystis pacifica SIR-1</name>
    <dbReference type="NCBI Taxonomy" id="391625"/>
    <lineage>
        <taxon>Bacteria</taxon>
        <taxon>Pseudomonadati</taxon>
        <taxon>Myxococcota</taxon>
        <taxon>Polyangia</taxon>
        <taxon>Nannocystales</taxon>
        <taxon>Nannocystaceae</taxon>
        <taxon>Plesiocystis</taxon>
    </lineage>
</organism>
<comment type="caution">
    <text evidence="2">The sequence shown here is derived from an EMBL/GenBank/DDBJ whole genome shotgun (WGS) entry which is preliminary data.</text>
</comment>
<gene>
    <name evidence="2" type="ORF">PPSIR1_08536</name>
</gene>
<evidence type="ECO:0000256" key="1">
    <source>
        <dbReference type="SAM" id="MobiDB-lite"/>
    </source>
</evidence>
<dbReference type="OrthoDB" id="5511246at2"/>
<accession>A6G784</accession>
<protein>
    <submittedName>
        <fullName evidence="2">Uncharacterized protein</fullName>
    </submittedName>
</protein>
<proteinExistence type="predicted"/>
<evidence type="ECO:0000313" key="2">
    <source>
        <dbReference type="EMBL" id="EDM78218.1"/>
    </source>
</evidence>
<dbReference type="Proteomes" id="UP000005801">
    <property type="component" value="Unassembled WGS sequence"/>
</dbReference>
<dbReference type="STRING" id="391625.PPSIR1_08536"/>
<reference evidence="2 3" key="1">
    <citation type="submission" date="2007-06" db="EMBL/GenBank/DDBJ databases">
        <authorList>
            <person name="Shimkets L."/>
            <person name="Ferriera S."/>
            <person name="Johnson J."/>
            <person name="Kravitz S."/>
            <person name="Beeson K."/>
            <person name="Sutton G."/>
            <person name="Rogers Y.-H."/>
            <person name="Friedman R."/>
            <person name="Frazier M."/>
            <person name="Venter J.C."/>
        </authorList>
    </citation>
    <scope>NUCLEOTIDE SEQUENCE [LARGE SCALE GENOMIC DNA]</scope>
    <source>
        <strain evidence="2 3">SIR-1</strain>
    </source>
</reference>
<dbReference type="AlphaFoldDB" id="A6G784"/>
<feature type="region of interest" description="Disordered" evidence="1">
    <location>
        <begin position="151"/>
        <end position="175"/>
    </location>
</feature>